<feature type="region of interest" description="Disordered" evidence="1">
    <location>
        <begin position="148"/>
        <end position="208"/>
    </location>
</feature>
<gene>
    <name evidence="3" type="ORF">BU14_1684s0001</name>
</gene>
<keyword evidence="2" id="KW-1133">Transmembrane helix</keyword>
<evidence type="ECO:0000256" key="1">
    <source>
        <dbReference type="SAM" id="MobiDB-lite"/>
    </source>
</evidence>
<organism evidence="3 4">
    <name type="scientific">Porphyra umbilicalis</name>
    <name type="common">Purple laver</name>
    <name type="synonym">Red alga</name>
    <dbReference type="NCBI Taxonomy" id="2786"/>
    <lineage>
        <taxon>Eukaryota</taxon>
        <taxon>Rhodophyta</taxon>
        <taxon>Bangiophyceae</taxon>
        <taxon>Bangiales</taxon>
        <taxon>Bangiaceae</taxon>
        <taxon>Porphyra</taxon>
    </lineage>
</organism>
<evidence type="ECO:0000313" key="4">
    <source>
        <dbReference type="Proteomes" id="UP000218209"/>
    </source>
</evidence>
<name>A0A1X6NKV0_PORUM</name>
<feature type="transmembrane region" description="Helical" evidence="2">
    <location>
        <begin position="91"/>
        <end position="121"/>
    </location>
</feature>
<dbReference type="AlphaFoldDB" id="A0A1X6NKV0"/>
<evidence type="ECO:0000313" key="3">
    <source>
        <dbReference type="EMBL" id="OSX69261.1"/>
    </source>
</evidence>
<keyword evidence="2" id="KW-0812">Transmembrane</keyword>
<dbReference type="EMBL" id="KV919656">
    <property type="protein sequence ID" value="OSX69261.1"/>
    <property type="molecule type" value="Genomic_DNA"/>
</dbReference>
<feature type="region of interest" description="Disordered" evidence="1">
    <location>
        <begin position="243"/>
        <end position="276"/>
    </location>
</feature>
<accession>A0A1X6NKV0</accession>
<sequence length="288" mass="29953">MGAHPSAVGRLAFITVSGHVYAPSGRRRRVPAAVTSVLPSIPSGRVGHDPCCHTHSRRAARRASPLGVDGGAGDEAVGGLWSRGHKRTVPVAVFGLGCMPAALSLSVLGAGIAIGVAGAIFEVMLNVIHLPQTTKSCATTARALAPSPVSCASASGPSPPLSRRCPSPPRPRRLRPPPPLRRTPRSTAPWPPPRKVRPTHRPAGPTRRPCASALCAAAAVANRAVHVRAPALAAIRRTRARLRRATRPVSGPAWQRKGGLSPADSGQRVAGREYQQPRELLSPACCGG</sequence>
<reference evidence="3 4" key="1">
    <citation type="submission" date="2017-03" db="EMBL/GenBank/DDBJ databases">
        <title>WGS assembly of Porphyra umbilicalis.</title>
        <authorList>
            <person name="Brawley S.H."/>
            <person name="Blouin N.A."/>
            <person name="Ficko-Blean E."/>
            <person name="Wheeler G.L."/>
            <person name="Lohr M."/>
            <person name="Goodson H.V."/>
            <person name="Jenkins J.W."/>
            <person name="Blaby-Haas C.E."/>
            <person name="Helliwell K.E."/>
            <person name="Chan C."/>
            <person name="Marriage T."/>
            <person name="Bhattacharya D."/>
            <person name="Klein A.S."/>
            <person name="Badis Y."/>
            <person name="Brodie J."/>
            <person name="Cao Y."/>
            <person name="Collen J."/>
            <person name="Dittami S.M."/>
            <person name="Gachon C.M."/>
            <person name="Green B.R."/>
            <person name="Karpowicz S."/>
            <person name="Kim J.W."/>
            <person name="Kudahl U."/>
            <person name="Lin S."/>
            <person name="Michel G."/>
            <person name="Mittag M."/>
            <person name="Olson B.J."/>
            <person name="Pangilinan J."/>
            <person name="Peng Y."/>
            <person name="Qiu H."/>
            <person name="Shu S."/>
            <person name="Singer J.T."/>
            <person name="Smith A.G."/>
            <person name="Sprecher B.N."/>
            <person name="Wagner V."/>
            <person name="Wang W."/>
            <person name="Wang Z.-Y."/>
            <person name="Yan J."/>
            <person name="Yarish C."/>
            <person name="Zoeuner-Riek S."/>
            <person name="Zhuang Y."/>
            <person name="Zou Y."/>
            <person name="Lindquist E.A."/>
            <person name="Grimwood J."/>
            <person name="Barry K."/>
            <person name="Rokhsar D.S."/>
            <person name="Schmutz J."/>
            <person name="Stiller J.W."/>
            <person name="Grossman A.R."/>
            <person name="Prochnik S.E."/>
        </authorList>
    </citation>
    <scope>NUCLEOTIDE SEQUENCE [LARGE SCALE GENOMIC DNA]</scope>
    <source>
        <strain evidence="3">4086291</strain>
    </source>
</reference>
<dbReference type="Proteomes" id="UP000218209">
    <property type="component" value="Unassembled WGS sequence"/>
</dbReference>
<keyword evidence="4" id="KW-1185">Reference proteome</keyword>
<protein>
    <submittedName>
        <fullName evidence="3">Uncharacterized protein</fullName>
    </submittedName>
</protein>
<evidence type="ECO:0000256" key="2">
    <source>
        <dbReference type="SAM" id="Phobius"/>
    </source>
</evidence>
<keyword evidence="2" id="KW-0472">Membrane</keyword>
<proteinExistence type="predicted"/>